<feature type="transmembrane region" description="Helical" evidence="2">
    <location>
        <begin position="101"/>
        <end position="118"/>
    </location>
</feature>
<keyword evidence="2" id="KW-0472">Membrane</keyword>
<evidence type="ECO:0000256" key="1">
    <source>
        <dbReference type="SAM" id="MobiDB-lite"/>
    </source>
</evidence>
<keyword evidence="2" id="KW-0812">Transmembrane</keyword>
<feature type="compositionally biased region" description="Low complexity" evidence="1">
    <location>
        <begin position="1"/>
        <end position="10"/>
    </location>
</feature>
<dbReference type="PANTHER" id="PTHR34368:SF1">
    <property type="entry name" value="OS01G0962200 PROTEIN"/>
    <property type="match status" value="1"/>
</dbReference>
<organism evidence="3 4">
    <name type="scientific">Adineta steineri</name>
    <dbReference type="NCBI Taxonomy" id="433720"/>
    <lineage>
        <taxon>Eukaryota</taxon>
        <taxon>Metazoa</taxon>
        <taxon>Spiralia</taxon>
        <taxon>Gnathifera</taxon>
        <taxon>Rotifera</taxon>
        <taxon>Eurotatoria</taxon>
        <taxon>Bdelloidea</taxon>
        <taxon>Adinetida</taxon>
        <taxon>Adinetidae</taxon>
        <taxon>Adineta</taxon>
    </lineage>
</organism>
<feature type="region of interest" description="Disordered" evidence="1">
    <location>
        <begin position="1"/>
        <end position="32"/>
    </location>
</feature>
<dbReference type="OrthoDB" id="5562961at2759"/>
<reference evidence="3" key="1">
    <citation type="submission" date="2021-02" db="EMBL/GenBank/DDBJ databases">
        <authorList>
            <person name="Nowell W R."/>
        </authorList>
    </citation>
    <scope>NUCLEOTIDE SEQUENCE</scope>
</reference>
<dbReference type="EMBL" id="CAJNOM010000007">
    <property type="protein sequence ID" value="CAF0764396.1"/>
    <property type="molecule type" value="Genomic_DNA"/>
</dbReference>
<protein>
    <submittedName>
        <fullName evidence="3">Uncharacterized protein</fullName>
    </submittedName>
</protein>
<name>A0A813Q9V6_9BILA</name>
<evidence type="ECO:0000313" key="4">
    <source>
        <dbReference type="Proteomes" id="UP000663832"/>
    </source>
</evidence>
<accession>A0A813Q9V6</accession>
<keyword evidence="2" id="KW-1133">Transmembrane helix</keyword>
<keyword evidence="4" id="KW-1185">Reference proteome</keyword>
<evidence type="ECO:0000313" key="3">
    <source>
        <dbReference type="EMBL" id="CAF0764396.1"/>
    </source>
</evidence>
<feature type="compositionally biased region" description="Basic and acidic residues" evidence="1">
    <location>
        <begin position="11"/>
        <end position="27"/>
    </location>
</feature>
<comment type="caution">
    <text evidence="3">The sequence shown here is derived from an EMBL/GenBank/DDBJ whole genome shotgun (WGS) entry which is preliminary data.</text>
</comment>
<feature type="transmembrane region" description="Helical" evidence="2">
    <location>
        <begin position="330"/>
        <end position="347"/>
    </location>
</feature>
<feature type="transmembrane region" description="Helical" evidence="2">
    <location>
        <begin position="66"/>
        <end position="89"/>
    </location>
</feature>
<feature type="transmembrane region" description="Helical" evidence="2">
    <location>
        <begin position="269"/>
        <end position="288"/>
    </location>
</feature>
<feature type="transmembrane region" description="Helical" evidence="2">
    <location>
        <begin position="244"/>
        <end position="262"/>
    </location>
</feature>
<dbReference type="PANTHER" id="PTHR34368">
    <property type="entry name" value="OS01G0962200 PROTEIN"/>
    <property type="match status" value="1"/>
</dbReference>
<dbReference type="AlphaFoldDB" id="A0A813Q9V6"/>
<feature type="transmembrane region" description="Helical" evidence="2">
    <location>
        <begin position="154"/>
        <end position="174"/>
    </location>
</feature>
<feature type="transmembrane region" description="Helical" evidence="2">
    <location>
        <begin position="186"/>
        <end position="207"/>
    </location>
</feature>
<proteinExistence type="predicted"/>
<gene>
    <name evidence="3" type="ORF">QVE165_LOCUS2241</name>
</gene>
<dbReference type="Proteomes" id="UP000663832">
    <property type="component" value="Unassembled WGS sequence"/>
</dbReference>
<sequence>MSDYNNNNSNTRERTSTVKEVDREAAKSSKYTPRVTIEKPNRNVPADIKKKRQNMNKNDHSVKIPMHYSTIMAATTCVILTASFCYYCIIHEHVSSMVKGVFLILSAIFWCFFMKVFVPPFPQDQSYHNFADRRSLRAIIPSISFMKISNVFDVLSNLPFLFVGLYGLCLFLSPKNIVFLTSFEKLGWIILFISSVFVFIGSSYYHLKPSNTTLVWDRLPMTIGFSSILGLLIDERINPSLGKALYPFLLAAGFASCAYWYYRDDLRPYILIQFFPMIYIPILILISPSVYSQTIYYVFACGLYTLAKLCEIADKQIFRLTSKTISGHTLKHIFSALAIAVMVYMLQTRVVL</sequence>
<evidence type="ECO:0000256" key="2">
    <source>
        <dbReference type="SAM" id="Phobius"/>
    </source>
</evidence>